<protein>
    <submittedName>
        <fullName evidence="3">Rho GTPase activation protein</fullName>
    </submittedName>
</protein>
<accession>A0A4P9YYP1</accession>
<dbReference type="CDD" id="cd00159">
    <property type="entry name" value="RhoGAP"/>
    <property type="match status" value="1"/>
</dbReference>
<dbReference type="GO" id="GO:0005737">
    <property type="term" value="C:cytoplasm"/>
    <property type="evidence" value="ECO:0007669"/>
    <property type="project" value="TreeGrafter"/>
</dbReference>
<dbReference type="InterPro" id="IPR008936">
    <property type="entry name" value="Rho_GTPase_activation_prot"/>
</dbReference>
<dbReference type="EMBL" id="KZ989813">
    <property type="protein sequence ID" value="RKP25283.1"/>
    <property type="molecule type" value="Genomic_DNA"/>
</dbReference>
<keyword evidence="4" id="KW-1185">Reference proteome</keyword>
<gene>
    <name evidence="3" type="ORF">SYNPS1DRAFT_15885</name>
</gene>
<evidence type="ECO:0000256" key="1">
    <source>
        <dbReference type="ARBA" id="ARBA00022468"/>
    </source>
</evidence>
<reference evidence="4" key="1">
    <citation type="journal article" date="2018" name="Nat. Microbiol.">
        <title>Leveraging single-cell genomics to expand the fungal tree of life.</title>
        <authorList>
            <person name="Ahrendt S.R."/>
            <person name="Quandt C.A."/>
            <person name="Ciobanu D."/>
            <person name="Clum A."/>
            <person name="Salamov A."/>
            <person name="Andreopoulos B."/>
            <person name="Cheng J.F."/>
            <person name="Woyke T."/>
            <person name="Pelin A."/>
            <person name="Henrissat B."/>
            <person name="Reynolds N.K."/>
            <person name="Benny G.L."/>
            <person name="Smith M.E."/>
            <person name="James T.Y."/>
            <person name="Grigoriev I.V."/>
        </authorList>
    </citation>
    <scope>NUCLEOTIDE SEQUENCE [LARGE SCALE GENOMIC DNA]</scope>
    <source>
        <strain evidence="4">Benny S71-1</strain>
    </source>
</reference>
<evidence type="ECO:0000259" key="2">
    <source>
        <dbReference type="PROSITE" id="PS50238"/>
    </source>
</evidence>
<evidence type="ECO:0000313" key="4">
    <source>
        <dbReference type="Proteomes" id="UP000278143"/>
    </source>
</evidence>
<name>A0A4P9YYP1_9FUNG</name>
<evidence type="ECO:0000313" key="3">
    <source>
        <dbReference type="EMBL" id="RKP25283.1"/>
    </source>
</evidence>
<organism evidence="3 4">
    <name type="scientific">Syncephalis pseudoplumigaleata</name>
    <dbReference type="NCBI Taxonomy" id="1712513"/>
    <lineage>
        <taxon>Eukaryota</taxon>
        <taxon>Fungi</taxon>
        <taxon>Fungi incertae sedis</taxon>
        <taxon>Zoopagomycota</taxon>
        <taxon>Zoopagomycotina</taxon>
        <taxon>Zoopagomycetes</taxon>
        <taxon>Zoopagales</taxon>
        <taxon>Piptocephalidaceae</taxon>
        <taxon>Syncephalis</taxon>
    </lineage>
</organism>
<dbReference type="Proteomes" id="UP000278143">
    <property type="component" value="Unassembled WGS sequence"/>
</dbReference>
<dbReference type="AlphaFoldDB" id="A0A4P9YYP1"/>
<keyword evidence="1" id="KW-0343">GTPase activation</keyword>
<dbReference type="SUPFAM" id="SSF48350">
    <property type="entry name" value="GTPase activation domain, GAP"/>
    <property type="match status" value="1"/>
</dbReference>
<dbReference type="InterPro" id="IPR050729">
    <property type="entry name" value="Rho-GAP"/>
</dbReference>
<dbReference type="GO" id="GO:0007165">
    <property type="term" value="P:signal transduction"/>
    <property type="evidence" value="ECO:0007669"/>
    <property type="project" value="InterPro"/>
</dbReference>
<dbReference type="OrthoDB" id="79452at2759"/>
<dbReference type="GO" id="GO:0005096">
    <property type="term" value="F:GTPase activator activity"/>
    <property type="evidence" value="ECO:0007669"/>
    <property type="project" value="UniProtKB-KW"/>
</dbReference>
<dbReference type="Gene3D" id="1.10.555.10">
    <property type="entry name" value="Rho GTPase activation protein"/>
    <property type="match status" value="1"/>
</dbReference>
<dbReference type="SMART" id="SM00324">
    <property type="entry name" value="RhoGAP"/>
    <property type="match status" value="1"/>
</dbReference>
<sequence>MDLEGIYRKTGPNSQLRGIMVHLSKGDIPDLIDSEEFSDIASITSILKLYLRELPDPLLTYELYPRFIDVMDLTTEEERIKAMAGVIAQLPSVNKKTLKCLCDHLIRVGAQSDVNLMTFKNLAVVFGPTLMRSADPDREFLDMGAKNAVVEFILKHSARLFPNAASKPPSQESFYGDVAV</sequence>
<dbReference type="InterPro" id="IPR000198">
    <property type="entry name" value="RhoGAP_dom"/>
</dbReference>
<proteinExistence type="predicted"/>
<dbReference type="PROSITE" id="PS50238">
    <property type="entry name" value="RHOGAP"/>
    <property type="match status" value="1"/>
</dbReference>
<dbReference type="Pfam" id="PF00620">
    <property type="entry name" value="RhoGAP"/>
    <property type="match status" value="1"/>
</dbReference>
<dbReference type="PANTHER" id="PTHR23176">
    <property type="entry name" value="RHO/RAC/CDC GTPASE-ACTIVATING PROTEIN"/>
    <property type="match status" value="1"/>
</dbReference>
<feature type="domain" description="Rho-GAP" evidence="2">
    <location>
        <begin position="1"/>
        <end position="161"/>
    </location>
</feature>
<dbReference type="PANTHER" id="PTHR23176:SF128">
    <property type="entry name" value="RHO GTPASE-ACTIVATING PROTEIN RGD1"/>
    <property type="match status" value="1"/>
</dbReference>